<dbReference type="AlphaFoldDB" id="A0AAD5WXE8"/>
<evidence type="ECO:0000256" key="3">
    <source>
        <dbReference type="ARBA" id="ARBA00022574"/>
    </source>
</evidence>
<keyword evidence="4" id="KW-0677">Repeat</keyword>
<dbReference type="Proteomes" id="UP001212841">
    <property type="component" value="Unassembled WGS sequence"/>
</dbReference>
<evidence type="ECO:0000256" key="6">
    <source>
        <dbReference type="ARBA" id="ARBA00023212"/>
    </source>
</evidence>
<dbReference type="GO" id="GO:0005885">
    <property type="term" value="C:Arp2/3 protein complex"/>
    <property type="evidence" value="ECO:0007669"/>
    <property type="project" value="UniProtKB-UniRule"/>
</dbReference>
<evidence type="ECO:0000313" key="10">
    <source>
        <dbReference type="Proteomes" id="UP001212841"/>
    </source>
</evidence>
<dbReference type="EMBL" id="JADGJD010002136">
    <property type="protein sequence ID" value="KAJ3034632.1"/>
    <property type="molecule type" value="Genomic_DNA"/>
</dbReference>
<dbReference type="GO" id="GO:0030479">
    <property type="term" value="C:actin cortical patch"/>
    <property type="evidence" value="ECO:0007669"/>
    <property type="project" value="UniProtKB-SubCell"/>
</dbReference>
<evidence type="ECO:0000256" key="8">
    <source>
        <dbReference type="PROSITE-ProRule" id="PRU00221"/>
    </source>
</evidence>
<keyword evidence="2 7" id="KW-0963">Cytoplasm</keyword>
<dbReference type="GO" id="GO:0051015">
    <property type="term" value="F:actin filament binding"/>
    <property type="evidence" value="ECO:0007669"/>
    <property type="project" value="TreeGrafter"/>
</dbReference>
<organism evidence="9 10">
    <name type="scientific">Rhizophlyctis rosea</name>
    <dbReference type="NCBI Taxonomy" id="64517"/>
    <lineage>
        <taxon>Eukaryota</taxon>
        <taxon>Fungi</taxon>
        <taxon>Fungi incertae sedis</taxon>
        <taxon>Chytridiomycota</taxon>
        <taxon>Chytridiomycota incertae sedis</taxon>
        <taxon>Chytridiomycetes</taxon>
        <taxon>Rhizophlyctidales</taxon>
        <taxon>Rhizophlyctidaceae</taxon>
        <taxon>Rhizophlyctis</taxon>
    </lineage>
</organism>
<evidence type="ECO:0000256" key="1">
    <source>
        <dbReference type="ARBA" id="ARBA00006260"/>
    </source>
</evidence>
<comment type="similarity">
    <text evidence="1 7">Belongs to the WD repeat ARPC1 family.</text>
</comment>
<dbReference type="InterPro" id="IPR001680">
    <property type="entry name" value="WD40_rpt"/>
</dbReference>
<dbReference type="InterPro" id="IPR017383">
    <property type="entry name" value="ARPC1"/>
</dbReference>
<reference evidence="9" key="1">
    <citation type="submission" date="2020-05" db="EMBL/GenBank/DDBJ databases">
        <title>Phylogenomic resolution of chytrid fungi.</title>
        <authorList>
            <person name="Stajich J.E."/>
            <person name="Amses K."/>
            <person name="Simmons R."/>
            <person name="Seto K."/>
            <person name="Myers J."/>
            <person name="Bonds A."/>
            <person name="Quandt C.A."/>
            <person name="Barry K."/>
            <person name="Liu P."/>
            <person name="Grigoriev I."/>
            <person name="Longcore J.E."/>
            <person name="James T.Y."/>
        </authorList>
    </citation>
    <scope>NUCLEOTIDE SEQUENCE</scope>
    <source>
        <strain evidence="9">JEL0318</strain>
    </source>
</reference>
<evidence type="ECO:0000313" key="9">
    <source>
        <dbReference type="EMBL" id="KAJ3034632.1"/>
    </source>
</evidence>
<dbReference type="Pfam" id="PF00400">
    <property type="entry name" value="WD40"/>
    <property type="match status" value="3"/>
</dbReference>
<feature type="repeat" description="WD" evidence="8">
    <location>
        <begin position="52"/>
        <end position="84"/>
    </location>
</feature>
<keyword evidence="3 8" id="KW-0853">WD repeat</keyword>
<dbReference type="PIRSF" id="PIRSF038093">
    <property type="entry name" value="ARP2/3_su1"/>
    <property type="match status" value="1"/>
</dbReference>
<comment type="subcellular location">
    <subcellularLocation>
        <location evidence="7">Cytoplasm</location>
        <location evidence="7">Cytoskeleton</location>
        <location evidence="7">Actin patch</location>
    </subcellularLocation>
</comment>
<proteinExistence type="inferred from homology"/>
<gene>
    <name evidence="9" type="ORF">HK097_004442</name>
</gene>
<keyword evidence="5 7" id="KW-0009">Actin-binding</keyword>
<comment type="caution">
    <text evidence="9">The sequence shown here is derived from an EMBL/GenBank/DDBJ whole genome shotgun (WGS) entry which is preliminary data.</text>
</comment>
<dbReference type="PROSITE" id="PS50082">
    <property type="entry name" value="WD_REPEATS_2"/>
    <property type="match status" value="1"/>
</dbReference>
<dbReference type="InterPro" id="IPR015943">
    <property type="entry name" value="WD40/YVTN_repeat-like_dom_sf"/>
</dbReference>
<dbReference type="GO" id="GO:0034314">
    <property type="term" value="P:Arp2/3 complex-mediated actin nucleation"/>
    <property type="evidence" value="ECO:0007669"/>
    <property type="project" value="UniProtKB-UniRule"/>
</dbReference>
<sequence>MSSPEVHQLFYGQPITTHAFNKDRTQVALSPNNHEVQIWSKTGSGWTLSHTLAEHDKLVTSIDWAPNTNRIVSCSQDRNAYVWSWDGKEWKPTLVLLRINRAATFVRWSPAENKFAVASGARLIAVCYFEEDNNWWVSKHIKKPIRSTVLSLDWHPDNILLVAGSTDMKARVFSAWIKGVDAKASNPVWGEKLPFATLCGEFGSETGGWIHSVAFAPSGNAIAFASHDSTLTIATGPSNPIQTIPTFTLPLVSIIFASENSIIGVGHDCVPYLFALRGAQWELVDKIDKGQKKELAANTAFRKFQQMDSRAQAQGDVELNSTHQNTITSVRAHDGSAQNVSKFSTTGIDGKLVIWDLLSSGVANLRL</sequence>
<dbReference type="SUPFAM" id="SSF50978">
    <property type="entry name" value="WD40 repeat-like"/>
    <property type="match status" value="1"/>
</dbReference>
<dbReference type="InterPro" id="IPR036322">
    <property type="entry name" value="WD40_repeat_dom_sf"/>
</dbReference>
<evidence type="ECO:0000256" key="2">
    <source>
        <dbReference type="ARBA" id="ARBA00022490"/>
    </source>
</evidence>
<dbReference type="SMART" id="SM00320">
    <property type="entry name" value="WD40"/>
    <property type="match status" value="5"/>
</dbReference>
<keyword evidence="6 7" id="KW-0206">Cytoskeleton</keyword>
<name>A0AAD5WXE8_9FUNG</name>
<evidence type="ECO:0000256" key="5">
    <source>
        <dbReference type="ARBA" id="ARBA00023203"/>
    </source>
</evidence>
<accession>A0AAD5WXE8</accession>
<dbReference type="PANTHER" id="PTHR10709">
    <property type="entry name" value="ACTIN-RELATED PROTEIN 2/3 COMPLEX SUBUNIT 1"/>
    <property type="match status" value="1"/>
</dbReference>
<comment type="function">
    <text evidence="7">Functions as component of the Arp2/3 complex which is involved in regulation of actin polymerization and together with an activating nucleation-promoting factor (NPF) mediates the formation of branched actin networks.</text>
</comment>
<evidence type="ECO:0000256" key="4">
    <source>
        <dbReference type="ARBA" id="ARBA00022737"/>
    </source>
</evidence>
<protein>
    <recommendedName>
        <fullName evidence="7">Actin-related protein 2/3 complex subunit</fullName>
    </recommendedName>
</protein>
<keyword evidence="10" id="KW-1185">Reference proteome</keyword>
<dbReference type="Gene3D" id="2.130.10.10">
    <property type="entry name" value="YVTN repeat-like/Quinoprotein amine dehydrogenase"/>
    <property type="match status" value="1"/>
</dbReference>
<dbReference type="PROSITE" id="PS50294">
    <property type="entry name" value="WD_REPEATS_REGION"/>
    <property type="match status" value="1"/>
</dbReference>
<dbReference type="PANTHER" id="PTHR10709:SF2">
    <property type="entry name" value="ACTIN-RELATED PROTEIN 2_3 COMPLEX SUBUNIT"/>
    <property type="match status" value="1"/>
</dbReference>
<evidence type="ECO:0000256" key="7">
    <source>
        <dbReference type="PIRNR" id="PIRNR038093"/>
    </source>
</evidence>